<evidence type="ECO:0000256" key="1">
    <source>
        <dbReference type="SAM" id="MobiDB-lite"/>
    </source>
</evidence>
<accession>A0ABN7X3J1</accession>
<feature type="non-terminal residue" evidence="2">
    <location>
        <position position="1"/>
    </location>
</feature>
<dbReference type="EMBL" id="CAJVQB010083644">
    <property type="protein sequence ID" value="CAG8846470.1"/>
    <property type="molecule type" value="Genomic_DNA"/>
</dbReference>
<gene>
    <name evidence="2" type="ORF">GMARGA_LOCUS38176</name>
</gene>
<comment type="caution">
    <text evidence="2">The sequence shown here is derived from an EMBL/GenBank/DDBJ whole genome shotgun (WGS) entry which is preliminary data.</text>
</comment>
<evidence type="ECO:0000313" key="3">
    <source>
        <dbReference type="Proteomes" id="UP000789901"/>
    </source>
</evidence>
<feature type="non-terminal residue" evidence="2">
    <location>
        <position position="54"/>
    </location>
</feature>
<organism evidence="2 3">
    <name type="scientific">Gigaspora margarita</name>
    <dbReference type="NCBI Taxonomy" id="4874"/>
    <lineage>
        <taxon>Eukaryota</taxon>
        <taxon>Fungi</taxon>
        <taxon>Fungi incertae sedis</taxon>
        <taxon>Mucoromycota</taxon>
        <taxon>Glomeromycotina</taxon>
        <taxon>Glomeromycetes</taxon>
        <taxon>Diversisporales</taxon>
        <taxon>Gigasporaceae</taxon>
        <taxon>Gigaspora</taxon>
    </lineage>
</organism>
<feature type="compositionally biased region" description="Acidic residues" evidence="1">
    <location>
        <begin position="10"/>
        <end position="22"/>
    </location>
</feature>
<feature type="region of interest" description="Disordered" evidence="1">
    <location>
        <begin position="1"/>
        <end position="54"/>
    </location>
</feature>
<keyword evidence="3" id="KW-1185">Reference proteome</keyword>
<evidence type="ECO:0000313" key="2">
    <source>
        <dbReference type="EMBL" id="CAG8846470.1"/>
    </source>
</evidence>
<feature type="compositionally biased region" description="Polar residues" evidence="1">
    <location>
        <begin position="25"/>
        <end position="54"/>
    </location>
</feature>
<dbReference type="Proteomes" id="UP000789901">
    <property type="component" value="Unassembled WGS sequence"/>
</dbReference>
<proteinExistence type="predicted"/>
<reference evidence="2 3" key="1">
    <citation type="submission" date="2021-06" db="EMBL/GenBank/DDBJ databases">
        <authorList>
            <person name="Kallberg Y."/>
            <person name="Tangrot J."/>
            <person name="Rosling A."/>
        </authorList>
    </citation>
    <scope>NUCLEOTIDE SEQUENCE [LARGE SCALE GENOMIC DNA]</scope>
    <source>
        <strain evidence="2 3">120-4 pot B 10/14</strain>
    </source>
</reference>
<protein>
    <submittedName>
        <fullName evidence="2">39118_t:CDS:1</fullName>
    </submittedName>
</protein>
<sequence length="54" mass="6202">DTPNFRHEESSDDDSDESDLEISEAPTNRHQIHSNTTNSANNFLQNTQIIKTMR</sequence>
<name>A0ABN7X3J1_GIGMA</name>